<evidence type="ECO:0000259" key="7">
    <source>
        <dbReference type="Pfam" id="PF07195"/>
    </source>
</evidence>
<keyword evidence="4 5" id="KW-0975">Bacterial flagellum</keyword>
<dbReference type="Pfam" id="PF07195">
    <property type="entry name" value="FliD_C"/>
    <property type="match status" value="1"/>
</dbReference>
<feature type="domain" description="Flagellar hook-associated protein 2 C-terminal" evidence="7">
    <location>
        <begin position="457"/>
        <end position="872"/>
    </location>
</feature>
<dbReference type="Pfam" id="PF02465">
    <property type="entry name" value="FliD_N"/>
    <property type="match status" value="1"/>
</dbReference>
<dbReference type="AlphaFoldDB" id="A0A7W5B8F4"/>
<keyword evidence="3" id="KW-0175">Coiled coil</keyword>
<dbReference type="InterPro" id="IPR010810">
    <property type="entry name" value="Flagellin_hook_IN_motif"/>
</dbReference>
<keyword evidence="9" id="KW-1185">Reference proteome</keyword>
<evidence type="ECO:0000313" key="9">
    <source>
        <dbReference type="Proteomes" id="UP000541535"/>
    </source>
</evidence>
<evidence type="ECO:0000256" key="2">
    <source>
        <dbReference type="ARBA" id="ARBA00011255"/>
    </source>
</evidence>
<evidence type="ECO:0000256" key="3">
    <source>
        <dbReference type="ARBA" id="ARBA00023054"/>
    </source>
</evidence>
<evidence type="ECO:0000256" key="1">
    <source>
        <dbReference type="ARBA" id="ARBA00009764"/>
    </source>
</evidence>
<accession>A0A7W5B8F4</accession>
<dbReference type="GO" id="GO:0005576">
    <property type="term" value="C:extracellular region"/>
    <property type="evidence" value="ECO:0007669"/>
    <property type="project" value="UniProtKB-SubCell"/>
</dbReference>
<evidence type="ECO:0000256" key="4">
    <source>
        <dbReference type="ARBA" id="ARBA00023143"/>
    </source>
</evidence>
<comment type="caution">
    <text evidence="8">The sequence shown here is derived from an EMBL/GenBank/DDBJ whole genome shotgun (WGS) entry which is preliminary data.</text>
</comment>
<sequence length="889" mass="88853">MASTSGISAGGGALDVNAIVDKLMQSEMRPLASYDKKTASFQAKLSAYGALSGAIGKFQSSLGNLTSVSSFKSLSTKVGDETVLTASASGKASAGNYNINVSQMAQAQSLTSKGMASTTSSVGLGGKTTLFFQFGSTSGSFGVNATKLSSTVLSGGIGNGSLILNGTAIPTDGSTNSARALADAINGKSVTTGVTATATATTTADNLFAGTGDVATGADGTYALTVGGIQIAAQGANVAAGAGVTAASIDAALAGPGAVATALADANITFTGTAASGDLKFTRADGSNIAVTETVSGSVGAVTGGIGKAAGSINGGFHVVAGSNVVLSSSGGQIKVGGTNPALAGLTAGSSGSYNGASFTMDATQPAMSVVIDNTNNTLQGIRDAINKAGGGVTASIISDGSAVPNRLVLTSTKTGEKSSMRITLSGENGDPPDAALNDLLGYDPGAAQNMTQTAAAQNTKLTVNGIDIASASNNISDAIQGVSLTVTKTGTTSLSVNKDTSTLKTNIEGFVKAYNELNKNIKEMISYDPETKKAGALQADATAQGVQSQLRRLLGSTLTGQSSDMNTLSALGLSIDKTGNMSLDNTKLQKAIDQNFNAIVGMFAAIGSASDSQVNFVSSTAATKPGTYNLDVTAMATQGALTSDAALPANVTIASNTMWSVALNDTTPSNTKNIASVNIPAGTYSREDLAKVLQSAINGISSFSAAGSTVAASINADGKLVLSSAKYGSDSNISISDGSGTTFSSLFGSATPVKGTDIAGTINGQPVIGKGQTMTGSPGSTIEGLKIEVTGGSAGSRGTVSFTQGYAYQLNNLATSFLDSKGLLGSKTESINNSIKDVAKQRQRFADGLEVIEKRYRAQYSRLDASLARMASTQNYLNQQLAQIAANR</sequence>
<comment type="subunit">
    <text evidence="2 5">Homopentamer.</text>
</comment>
<protein>
    <recommendedName>
        <fullName evidence="5">Flagellar hook-associated protein 2</fullName>
        <shortName evidence="5">HAP2</shortName>
    </recommendedName>
    <alternativeName>
        <fullName evidence="5">Flagellar cap protein</fullName>
    </alternativeName>
</protein>
<comment type="function">
    <text evidence="5">Required for morphogenesis and for the elongation of the flagellar filament by facilitating polymerization of the flagellin monomers at the tip of growing filament. Forms a capping structure, which prevents flagellin subunits (transported through the central channel of the flagellum) from leaking out without polymerization at the distal end.</text>
</comment>
<keyword evidence="8" id="KW-0282">Flagellum</keyword>
<dbReference type="GO" id="GO:0009421">
    <property type="term" value="C:bacterial-type flagellum filament cap"/>
    <property type="evidence" value="ECO:0007669"/>
    <property type="project" value="InterPro"/>
</dbReference>
<gene>
    <name evidence="8" type="ORF">FHS03_000761</name>
</gene>
<comment type="similarity">
    <text evidence="1 5">Belongs to the FliD family.</text>
</comment>
<proteinExistence type="inferred from homology"/>
<keyword evidence="8" id="KW-0966">Cell projection</keyword>
<reference evidence="8 9" key="1">
    <citation type="submission" date="2020-08" db="EMBL/GenBank/DDBJ databases">
        <title>Genomic Encyclopedia of Type Strains, Phase III (KMG-III): the genomes of soil and plant-associated and newly described type strains.</title>
        <authorList>
            <person name="Whitman W."/>
        </authorList>
    </citation>
    <scope>NUCLEOTIDE SEQUENCE [LARGE SCALE GENOMIC DNA]</scope>
    <source>
        <strain evidence="8 9">CECT 8897</strain>
    </source>
</reference>
<dbReference type="GO" id="GO:0009424">
    <property type="term" value="C:bacterial-type flagellum hook"/>
    <property type="evidence" value="ECO:0007669"/>
    <property type="project" value="UniProtKB-UniRule"/>
</dbReference>
<feature type="domain" description="Flagellar hook-associated protein 2 N-terminal" evidence="6">
    <location>
        <begin position="14"/>
        <end position="108"/>
    </location>
</feature>
<dbReference type="PANTHER" id="PTHR30288">
    <property type="entry name" value="FLAGELLAR CAP/ASSEMBLY PROTEIN FLID"/>
    <property type="match status" value="1"/>
</dbReference>
<dbReference type="GO" id="GO:0071973">
    <property type="term" value="P:bacterial-type flagellum-dependent cell motility"/>
    <property type="evidence" value="ECO:0007669"/>
    <property type="project" value="TreeGrafter"/>
</dbReference>
<evidence type="ECO:0000259" key="6">
    <source>
        <dbReference type="Pfam" id="PF02465"/>
    </source>
</evidence>
<dbReference type="Proteomes" id="UP000541535">
    <property type="component" value="Unassembled WGS sequence"/>
</dbReference>
<evidence type="ECO:0000313" key="8">
    <source>
        <dbReference type="EMBL" id="MBB3117735.1"/>
    </source>
</evidence>
<dbReference type="InterPro" id="IPR003481">
    <property type="entry name" value="FliD_N"/>
</dbReference>
<name>A0A7W5B8F4_9BURK</name>
<dbReference type="RefSeq" id="WP_371871583.1">
    <property type="nucleotide sequence ID" value="NZ_JACHXD010000002.1"/>
</dbReference>
<keyword evidence="5" id="KW-0964">Secreted</keyword>
<organism evidence="8 9">
    <name type="scientific">Pseudoduganella violacea</name>
    <dbReference type="NCBI Taxonomy" id="1715466"/>
    <lineage>
        <taxon>Bacteria</taxon>
        <taxon>Pseudomonadati</taxon>
        <taxon>Pseudomonadota</taxon>
        <taxon>Betaproteobacteria</taxon>
        <taxon>Burkholderiales</taxon>
        <taxon>Oxalobacteraceae</taxon>
        <taxon>Telluria group</taxon>
        <taxon>Pseudoduganella</taxon>
    </lineage>
</organism>
<dbReference type="GO" id="GO:0007155">
    <property type="term" value="P:cell adhesion"/>
    <property type="evidence" value="ECO:0007669"/>
    <property type="project" value="InterPro"/>
</dbReference>
<dbReference type="InterPro" id="IPR040026">
    <property type="entry name" value="FliD"/>
</dbReference>
<dbReference type="InterPro" id="IPR010809">
    <property type="entry name" value="FliD_C"/>
</dbReference>
<dbReference type="Gene3D" id="3.30.70.2120">
    <property type="match status" value="1"/>
</dbReference>
<dbReference type="EMBL" id="JACHXD010000002">
    <property type="protein sequence ID" value="MBB3117735.1"/>
    <property type="molecule type" value="Genomic_DNA"/>
</dbReference>
<keyword evidence="8" id="KW-0969">Cilium</keyword>
<comment type="subcellular location">
    <subcellularLocation>
        <location evidence="5">Secreted</location>
    </subcellularLocation>
    <subcellularLocation>
        <location evidence="5">Bacterial flagellum</location>
    </subcellularLocation>
</comment>
<evidence type="ECO:0000256" key="5">
    <source>
        <dbReference type="RuleBase" id="RU362066"/>
    </source>
</evidence>
<dbReference type="PANTHER" id="PTHR30288:SF0">
    <property type="entry name" value="FLAGELLAR HOOK-ASSOCIATED PROTEIN 2"/>
    <property type="match status" value="1"/>
</dbReference>
<dbReference type="Pfam" id="PF07196">
    <property type="entry name" value="Flagellin_IN"/>
    <property type="match status" value="1"/>
</dbReference>